<dbReference type="SMART" id="SM00028">
    <property type="entry name" value="TPR"/>
    <property type="match status" value="7"/>
</dbReference>
<accession>A0A2U2BC76</accession>
<dbReference type="AlphaFoldDB" id="A0A2U2BC76"/>
<evidence type="ECO:0000256" key="2">
    <source>
        <dbReference type="ARBA" id="ARBA00022803"/>
    </source>
</evidence>
<dbReference type="InterPro" id="IPR019734">
    <property type="entry name" value="TPR_rpt"/>
</dbReference>
<keyword evidence="5" id="KW-1185">Reference proteome</keyword>
<evidence type="ECO:0000313" key="4">
    <source>
        <dbReference type="EMBL" id="PWE00661.1"/>
    </source>
</evidence>
<protein>
    <submittedName>
        <fullName evidence="4">Uncharacterized protein</fullName>
    </submittedName>
</protein>
<dbReference type="GO" id="GO:0046813">
    <property type="term" value="P:receptor-mediated virion attachment to host cell"/>
    <property type="evidence" value="ECO:0007669"/>
    <property type="project" value="TreeGrafter"/>
</dbReference>
<dbReference type="RefSeq" id="WP_109263033.1">
    <property type="nucleotide sequence ID" value="NZ_QEWP01000002.1"/>
</dbReference>
<evidence type="ECO:0000256" key="1">
    <source>
        <dbReference type="ARBA" id="ARBA00022737"/>
    </source>
</evidence>
<dbReference type="GO" id="GO:0009279">
    <property type="term" value="C:cell outer membrane"/>
    <property type="evidence" value="ECO:0007669"/>
    <property type="project" value="TreeGrafter"/>
</dbReference>
<dbReference type="Gene3D" id="1.25.40.10">
    <property type="entry name" value="Tetratricopeptide repeat domain"/>
    <property type="match status" value="3"/>
</dbReference>
<dbReference type="PANTHER" id="PTHR44858:SF1">
    <property type="entry name" value="UDP-N-ACETYLGLUCOSAMINE--PEPTIDE N-ACETYLGLUCOSAMINYLTRANSFERASE SPINDLY-RELATED"/>
    <property type="match status" value="1"/>
</dbReference>
<dbReference type="EMBL" id="QEWP01000002">
    <property type="protein sequence ID" value="PWE00661.1"/>
    <property type="molecule type" value="Genomic_DNA"/>
</dbReference>
<proteinExistence type="predicted"/>
<evidence type="ECO:0000313" key="5">
    <source>
        <dbReference type="Proteomes" id="UP000244956"/>
    </source>
</evidence>
<reference evidence="4 5" key="1">
    <citation type="submission" date="2018-05" db="EMBL/GenBank/DDBJ databases">
        <title>Marinilabilia rubrum sp. nov., isolated from saltern sediment.</title>
        <authorList>
            <person name="Zhang R."/>
        </authorList>
    </citation>
    <scope>NUCLEOTIDE SEQUENCE [LARGE SCALE GENOMIC DNA]</scope>
    <source>
        <strain evidence="4 5">WTE16</strain>
    </source>
</reference>
<sequence>MFESWSAHFNEVKEAVERFEKMEYTGKEFFFDVHSIENIFDFYIDKLQYNKAERIITIGIKQHPDASTLKVKQAIIFIEKGRLAKACALLENLLLIEKSNPEVYLNLGYVYLRDGQNDRAKATFEEGLKFAFNEEQEILLDVALYLNQFKEYSATIDILGIRYEEIKENENLLFEMAFALDKIGEDQMSYNVYQDVLNINPFSDNAWYNTGICYVKLGNLDKANEAFDFCLALNPDHTQALFNKGNSLAQQNKYRQALDSYLECVSYDLQQSKCLHYIADCWNQLGNSSDAIKFYELAVDIDFMDFNMWESYSLLFLENMDPEACRKVVDRAMAEKELMSDDELSSFFHIRAQSYILEEKWDLSRKFFKKAALSNRRDLKHLIALFKLNLALNPEYNLELFIDEYSDDFMETASFQYFLAAYHLLITENMDNGIHHMSEAVIYASGYAQDLTDSFPEINEIAKNNQKLADLLQMEKEDSDE</sequence>
<dbReference type="Proteomes" id="UP000244956">
    <property type="component" value="Unassembled WGS sequence"/>
</dbReference>
<dbReference type="InterPro" id="IPR011990">
    <property type="entry name" value="TPR-like_helical_dom_sf"/>
</dbReference>
<feature type="repeat" description="TPR" evidence="3">
    <location>
        <begin position="204"/>
        <end position="237"/>
    </location>
</feature>
<feature type="repeat" description="TPR" evidence="3">
    <location>
        <begin position="101"/>
        <end position="134"/>
    </location>
</feature>
<keyword evidence="1" id="KW-0677">Repeat</keyword>
<comment type="caution">
    <text evidence="4">The sequence shown here is derived from an EMBL/GenBank/DDBJ whole genome shotgun (WGS) entry which is preliminary data.</text>
</comment>
<name>A0A2U2BC76_9BACT</name>
<dbReference type="OrthoDB" id="9803982at2"/>
<dbReference type="Pfam" id="PF14559">
    <property type="entry name" value="TPR_19"/>
    <property type="match status" value="1"/>
</dbReference>
<dbReference type="Pfam" id="PF13432">
    <property type="entry name" value="TPR_16"/>
    <property type="match status" value="1"/>
</dbReference>
<dbReference type="PANTHER" id="PTHR44858">
    <property type="entry name" value="TETRATRICOPEPTIDE REPEAT PROTEIN 6"/>
    <property type="match status" value="1"/>
</dbReference>
<keyword evidence="2 3" id="KW-0802">TPR repeat</keyword>
<dbReference type="InterPro" id="IPR050498">
    <property type="entry name" value="Ycf3"/>
</dbReference>
<gene>
    <name evidence="4" type="ORF">DDZ16_03435</name>
</gene>
<evidence type="ECO:0000256" key="3">
    <source>
        <dbReference type="PROSITE-ProRule" id="PRU00339"/>
    </source>
</evidence>
<dbReference type="SUPFAM" id="SSF48452">
    <property type="entry name" value="TPR-like"/>
    <property type="match status" value="1"/>
</dbReference>
<organism evidence="4 5">
    <name type="scientific">Marinilabilia rubra</name>
    <dbReference type="NCBI Taxonomy" id="2162893"/>
    <lineage>
        <taxon>Bacteria</taxon>
        <taxon>Pseudomonadati</taxon>
        <taxon>Bacteroidota</taxon>
        <taxon>Bacteroidia</taxon>
        <taxon>Marinilabiliales</taxon>
        <taxon>Marinilabiliaceae</taxon>
        <taxon>Marinilabilia</taxon>
    </lineage>
</organism>
<dbReference type="PROSITE" id="PS50005">
    <property type="entry name" value="TPR"/>
    <property type="match status" value="2"/>
</dbReference>